<keyword evidence="1" id="KW-0472">Membrane</keyword>
<evidence type="ECO:0000256" key="1">
    <source>
        <dbReference type="SAM" id="Phobius"/>
    </source>
</evidence>
<feature type="transmembrane region" description="Helical" evidence="1">
    <location>
        <begin position="41"/>
        <end position="74"/>
    </location>
</feature>
<dbReference type="EMBL" id="JACHIA010000027">
    <property type="protein sequence ID" value="MBB6073645.1"/>
    <property type="molecule type" value="Genomic_DNA"/>
</dbReference>
<protein>
    <submittedName>
        <fullName evidence="2">Uncharacterized protein</fullName>
    </submittedName>
</protein>
<organism evidence="2 3">
    <name type="scientific">Longimicrobium terrae</name>
    <dbReference type="NCBI Taxonomy" id="1639882"/>
    <lineage>
        <taxon>Bacteria</taxon>
        <taxon>Pseudomonadati</taxon>
        <taxon>Gemmatimonadota</taxon>
        <taxon>Longimicrobiia</taxon>
        <taxon>Longimicrobiales</taxon>
        <taxon>Longimicrobiaceae</taxon>
        <taxon>Longimicrobium</taxon>
    </lineage>
</organism>
<sequence>MDARPAAHANALIVLAGHADAPAHLSVVRATGWSRVRRTAIFATAWISGSITMFIITLFDPFMTALPFLIGAWMTGKSWSGRYRVMSFEGACPRCHHPIQLKPGARIAAPHPLVCYHCHHEPKLFLTA</sequence>
<keyword evidence="3" id="KW-1185">Reference proteome</keyword>
<gene>
    <name evidence="2" type="ORF">HNQ61_005316</name>
</gene>
<proteinExistence type="predicted"/>
<dbReference type="SUPFAM" id="SSF48695">
    <property type="entry name" value="Multiheme cytochromes"/>
    <property type="match status" value="1"/>
</dbReference>
<evidence type="ECO:0000313" key="2">
    <source>
        <dbReference type="EMBL" id="MBB6073645.1"/>
    </source>
</evidence>
<dbReference type="AlphaFoldDB" id="A0A841H5W3"/>
<accession>A0A841H5W3</accession>
<comment type="caution">
    <text evidence="2">The sequence shown here is derived from an EMBL/GenBank/DDBJ whole genome shotgun (WGS) entry which is preliminary data.</text>
</comment>
<evidence type="ECO:0000313" key="3">
    <source>
        <dbReference type="Proteomes" id="UP000582837"/>
    </source>
</evidence>
<keyword evidence="1" id="KW-0812">Transmembrane</keyword>
<reference evidence="2 3" key="1">
    <citation type="submission" date="2020-08" db="EMBL/GenBank/DDBJ databases">
        <title>Genomic Encyclopedia of Type Strains, Phase IV (KMG-IV): sequencing the most valuable type-strain genomes for metagenomic binning, comparative biology and taxonomic classification.</title>
        <authorList>
            <person name="Goeker M."/>
        </authorList>
    </citation>
    <scope>NUCLEOTIDE SEQUENCE [LARGE SCALE GENOMIC DNA]</scope>
    <source>
        <strain evidence="2 3">DSM 29007</strain>
    </source>
</reference>
<dbReference type="InterPro" id="IPR036280">
    <property type="entry name" value="Multihaem_cyt_sf"/>
</dbReference>
<dbReference type="RefSeq" id="WP_170035235.1">
    <property type="nucleotide sequence ID" value="NZ_JABDTL010000001.1"/>
</dbReference>
<name>A0A841H5W3_9BACT</name>
<dbReference type="Proteomes" id="UP000582837">
    <property type="component" value="Unassembled WGS sequence"/>
</dbReference>
<keyword evidence="1" id="KW-1133">Transmembrane helix</keyword>